<dbReference type="Proteomes" id="UP000033607">
    <property type="component" value="Unassembled WGS sequence"/>
</dbReference>
<keyword evidence="3" id="KW-0227">DNA damage</keyword>
<evidence type="ECO:0000256" key="3">
    <source>
        <dbReference type="ARBA" id="ARBA00022763"/>
    </source>
</evidence>
<evidence type="ECO:0000256" key="8">
    <source>
        <dbReference type="RuleBase" id="RU364100"/>
    </source>
</evidence>
<evidence type="ECO:0000256" key="5">
    <source>
        <dbReference type="ARBA" id="ARBA00023124"/>
    </source>
</evidence>
<dbReference type="EMBL" id="LATL02000108">
    <property type="protein sequence ID" value="KKD36743.1"/>
    <property type="molecule type" value="Genomic_DNA"/>
</dbReference>
<keyword evidence="6" id="KW-0238">DNA-binding</keyword>
<dbReference type="Gene3D" id="3.90.1680.10">
    <property type="entry name" value="SOS response associated peptidase-like"/>
    <property type="match status" value="1"/>
</dbReference>
<dbReference type="PANTHER" id="PTHR13604:SF0">
    <property type="entry name" value="ABASIC SITE PROCESSING PROTEIN HMCES"/>
    <property type="match status" value="1"/>
</dbReference>
<dbReference type="InterPro" id="IPR003738">
    <property type="entry name" value="SRAP"/>
</dbReference>
<keyword evidence="4 8" id="KW-0378">Hydrolase</keyword>
<dbReference type="InterPro" id="IPR036590">
    <property type="entry name" value="SRAP-like"/>
</dbReference>
<dbReference type="PATRIC" id="fig|1637645.4.peg.2223"/>
<dbReference type="PANTHER" id="PTHR13604">
    <property type="entry name" value="DC12-RELATED"/>
    <property type="match status" value="1"/>
</dbReference>
<evidence type="ECO:0000256" key="7">
    <source>
        <dbReference type="ARBA" id="ARBA00023239"/>
    </source>
</evidence>
<comment type="caution">
    <text evidence="9">The sequence shown here is derived from an EMBL/GenBank/DDBJ whole genome shotgun (WGS) entry which is preliminary data.</text>
</comment>
<dbReference type="GO" id="GO:0006508">
    <property type="term" value="P:proteolysis"/>
    <property type="evidence" value="ECO:0007669"/>
    <property type="project" value="UniProtKB-KW"/>
</dbReference>
<accession>A0A0F5YDC0</accession>
<dbReference type="EC" id="3.4.-.-" evidence="8"/>
<organism evidence="9 10">
    <name type="scientific">Limnoraphis robusta CS-951</name>
    <dbReference type="NCBI Taxonomy" id="1637645"/>
    <lineage>
        <taxon>Bacteria</taxon>
        <taxon>Bacillati</taxon>
        <taxon>Cyanobacteriota</taxon>
        <taxon>Cyanophyceae</taxon>
        <taxon>Oscillatoriophycideae</taxon>
        <taxon>Oscillatoriales</taxon>
        <taxon>Sirenicapillariaceae</taxon>
        <taxon>Limnoraphis</taxon>
    </lineage>
</organism>
<dbReference type="GO" id="GO:0106300">
    <property type="term" value="P:protein-DNA covalent cross-linking repair"/>
    <property type="evidence" value="ECO:0007669"/>
    <property type="project" value="InterPro"/>
</dbReference>
<dbReference type="SUPFAM" id="SSF143081">
    <property type="entry name" value="BB1717-like"/>
    <property type="match status" value="1"/>
</dbReference>
<evidence type="ECO:0000256" key="2">
    <source>
        <dbReference type="ARBA" id="ARBA00022670"/>
    </source>
</evidence>
<sequence length="221" mass="25752">MCGRFSLSCSAEQIAEIFLLSEIPELTPRYNIAPTQFIATVSQNSKSENRQFNWMRWGLIPSWAKDTKMGAKLINARVETVTEKASFRQAIRQRRCLILADGFYEWQTEKDQKQPYYFHLENHQPFAFAGLWERWKSPENQEIISCTILTTEAHEEMRSIHHRQPIIIPENLYSQWLNPKLTEPQEILPLLTSQAALKHYPVNLVVNKPTHDEPDCIQAKG</sequence>
<gene>
    <name evidence="9" type="ORF">WN50_18075</name>
</gene>
<dbReference type="AlphaFoldDB" id="A0A0F5YDC0"/>
<keyword evidence="5" id="KW-0190">Covalent protein-DNA linkage</keyword>
<dbReference type="RefSeq" id="WP_046279974.1">
    <property type="nucleotide sequence ID" value="NZ_LATL02000108.1"/>
</dbReference>
<evidence type="ECO:0000256" key="4">
    <source>
        <dbReference type="ARBA" id="ARBA00022801"/>
    </source>
</evidence>
<dbReference type="GO" id="GO:0008233">
    <property type="term" value="F:peptidase activity"/>
    <property type="evidence" value="ECO:0007669"/>
    <property type="project" value="UniProtKB-KW"/>
</dbReference>
<dbReference type="OrthoDB" id="9782620at2"/>
<dbReference type="GO" id="GO:0003697">
    <property type="term" value="F:single-stranded DNA binding"/>
    <property type="evidence" value="ECO:0007669"/>
    <property type="project" value="InterPro"/>
</dbReference>
<evidence type="ECO:0000313" key="9">
    <source>
        <dbReference type="EMBL" id="KKD36743.1"/>
    </source>
</evidence>
<name>A0A0F5YDC0_9CYAN</name>
<dbReference type="Pfam" id="PF02586">
    <property type="entry name" value="SRAP"/>
    <property type="match status" value="1"/>
</dbReference>
<dbReference type="GO" id="GO:0016829">
    <property type="term" value="F:lyase activity"/>
    <property type="evidence" value="ECO:0007669"/>
    <property type="project" value="UniProtKB-KW"/>
</dbReference>
<keyword evidence="7" id="KW-0456">Lyase</keyword>
<evidence type="ECO:0000256" key="6">
    <source>
        <dbReference type="ARBA" id="ARBA00023125"/>
    </source>
</evidence>
<evidence type="ECO:0000256" key="1">
    <source>
        <dbReference type="ARBA" id="ARBA00008136"/>
    </source>
</evidence>
<protein>
    <recommendedName>
        <fullName evidence="8">Abasic site processing protein</fullName>
        <ecNumber evidence="8">3.4.-.-</ecNumber>
    </recommendedName>
</protein>
<comment type="similarity">
    <text evidence="1 8">Belongs to the SOS response-associated peptidase family.</text>
</comment>
<proteinExistence type="inferred from homology"/>
<reference evidence="9 10" key="1">
    <citation type="submission" date="2015-06" db="EMBL/GenBank/DDBJ databases">
        <title>Draft genome assembly of filamentous brackish cyanobacterium Limnoraphis robusta strain CS-951.</title>
        <authorList>
            <person name="Willis A."/>
            <person name="Parks M."/>
            <person name="Burford M.A."/>
        </authorList>
    </citation>
    <scope>NUCLEOTIDE SEQUENCE [LARGE SCALE GENOMIC DNA]</scope>
    <source>
        <strain evidence="9 10">CS-951</strain>
    </source>
</reference>
<keyword evidence="2 8" id="KW-0645">Protease</keyword>
<evidence type="ECO:0000313" key="10">
    <source>
        <dbReference type="Proteomes" id="UP000033607"/>
    </source>
</evidence>